<dbReference type="PRINTS" id="PR00340">
    <property type="entry name" value="PIIGLNB"/>
</dbReference>
<dbReference type="Proteomes" id="UP000008815">
    <property type="component" value="Chromosome 3"/>
</dbReference>
<dbReference type="GO" id="GO:0030234">
    <property type="term" value="F:enzyme regulator activity"/>
    <property type="evidence" value="ECO:0007669"/>
    <property type="project" value="InterPro"/>
</dbReference>
<dbReference type="InterPro" id="IPR002187">
    <property type="entry name" value="N-reg_PII"/>
</dbReference>
<sequence length="108" mass="11842">MERKCVIAVLRPDVLAVLERRLGALHIHGMTVTNARGFGAHPNLFANDWTTEHIKIEIFTAAENVDALIEEIVTVANEQSGGDGVVAVVPVERFLRVRTATEATHDQT</sequence>
<dbReference type="Pfam" id="PF00543">
    <property type="entry name" value="P-II"/>
    <property type="match status" value="1"/>
</dbReference>
<dbReference type="HOGENOM" id="CLU_082268_4_0_4"/>
<dbReference type="GO" id="GO:0005524">
    <property type="term" value="F:ATP binding"/>
    <property type="evidence" value="ECO:0007669"/>
    <property type="project" value="TreeGrafter"/>
</dbReference>
<dbReference type="KEGG" id="bmj:BMULJ_05827"/>
<dbReference type="InterPro" id="IPR015867">
    <property type="entry name" value="N-reg_PII/ATP_PRibTrfase_C"/>
</dbReference>
<dbReference type="SMART" id="SM00938">
    <property type="entry name" value="P-II"/>
    <property type="match status" value="1"/>
</dbReference>
<dbReference type="EMBL" id="AP009387">
    <property type="protein sequence ID" value="BAG47636.1"/>
    <property type="molecule type" value="Genomic_DNA"/>
</dbReference>
<dbReference type="AlphaFoldDB" id="A0A0H3KVC3"/>
<dbReference type="eggNOG" id="COG0347">
    <property type="taxonomic scope" value="Bacteria"/>
</dbReference>
<protein>
    <submittedName>
        <fullName evidence="1">Nitrogen regulatory protein P-II</fullName>
    </submittedName>
</protein>
<keyword evidence="2" id="KW-1185">Reference proteome</keyword>
<dbReference type="PANTHER" id="PTHR30115:SF11">
    <property type="entry name" value="NITROGEN REGULATORY PROTEIN P-II HOMOLOG"/>
    <property type="match status" value="1"/>
</dbReference>
<evidence type="ECO:0000313" key="2">
    <source>
        <dbReference type="Proteomes" id="UP000008815"/>
    </source>
</evidence>
<dbReference type="Gene3D" id="3.30.70.120">
    <property type="match status" value="1"/>
</dbReference>
<gene>
    <name evidence="1" type="ordered locus">BMULJ_05827</name>
</gene>
<dbReference type="InterPro" id="IPR011322">
    <property type="entry name" value="N-reg_PII-like_a/b"/>
</dbReference>
<organism evidence="1 2">
    <name type="scientific">Burkholderia multivorans (strain ATCC 17616 / 249)</name>
    <dbReference type="NCBI Taxonomy" id="395019"/>
    <lineage>
        <taxon>Bacteria</taxon>
        <taxon>Pseudomonadati</taxon>
        <taxon>Pseudomonadota</taxon>
        <taxon>Betaproteobacteria</taxon>
        <taxon>Burkholderiales</taxon>
        <taxon>Burkholderiaceae</taxon>
        <taxon>Burkholderia</taxon>
        <taxon>Burkholderia cepacia complex</taxon>
    </lineage>
</organism>
<dbReference type="RefSeq" id="WP_012218069.1">
    <property type="nucleotide sequence ID" value="NC_010087.1"/>
</dbReference>
<name>A0A0H3KVC3_BURM1</name>
<dbReference type="STRING" id="395019.BMULJ_05827"/>
<dbReference type="GO" id="GO:0006808">
    <property type="term" value="P:regulation of nitrogen utilization"/>
    <property type="evidence" value="ECO:0007669"/>
    <property type="project" value="InterPro"/>
</dbReference>
<reference evidence="1 2" key="1">
    <citation type="submission" date="2007-04" db="EMBL/GenBank/DDBJ databases">
        <title>Complete genome sequence of Burkholderia multivorans ATCC 17616.</title>
        <authorList>
            <person name="Ohtsubo Y."/>
            <person name="Yamashita A."/>
            <person name="Kurokawa K."/>
            <person name="Takami H."/>
            <person name="Yuhara S."/>
            <person name="Nishiyama E."/>
            <person name="Endo R."/>
            <person name="Miyazaki R."/>
            <person name="Ono A."/>
            <person name="Yano K."/>
            <person name="Ito M."/>
            <person name="Sota M."/>
            <person name="Yuji N."/>
            <person name="Hattori M."/>
            <person name="Tsuda M."/>
        </authorList>
    </citation>
    <scope>NUCLEOTIDE SEQUENCE [LARGE SCALE GENOMIC DNA]</scope>
    <source>
        <strain evidence="2">ATCC 17616 / 249</strain>
    </source>
</reference>
<dbReference type="SUPFAM" id="SSF54913">
    <property type="entry name" value="GlnB-like"/>
    <property type="match status" value="1"/>
</dbReference>
<dbReference type="KEGG" id="bmu:Bmul_5684"/>
<accession>A0A0H3KVC3</accession>
<evidence type="ECO:0000313" key="1">
    <source>
        <dbReference type="EMBL" id="BAG47636.1"/>
    </source>
</evidence>
<proteinExistence type="predicted"/>
<dbReference type="PANTHER" id="PTHR30115">
    <property type="entry name" value="NITROGEN REGULATORY PROTEIN P-II"/>
    <property type="match status" value="1"/>
</dbReference>
<dbReference type="GO" id="GO:0005829">
    <property type="term" value="C:cytosol"/>
    <property type="evidence" value="ECO:0007669"/>
    <property type="project" value="TreeGrafter"/>
</dbReference>
<dbReference type="PROSITE" id="PS51343">
    <property type="entry name" value="PII_GLNB_DOM"/>
    <property type="match status" value="1"/>
</dbReference>